<sequence>MIGPVINSAAIIIGSGVGALFGDKIPSDIQKRMPIVFGFASMGLGIAMVMKLNSLPVVILTLLIGTIIGELIQLEEKITVLAGKLKQLVEKFTPPQNPTIQQNEYMDTFISILILFSMSGTGIFGSMNEGVTGDASLLIVKSFLDFFTAIIFAIRLGLPVATLAIPQCLIQLILFFSASALLPLTDAKMVADFSAVGGLVMFATGFRICNIVSYPVANMIPALILAMPVSALWAGIMIQFH</sequence>
<dbReference type="OrthoDB" id="9797976at2"/>
<dbReference type="STRING" id="1216006.VA7868_04368"/>
<evidence type="ECO:0000256" key="1">
    <source>
        <dbReference type="SAM" id="Phobius"/>
    </source>
</evidence>
<evidence type="ECO:0000313" key="2">
    <source>
        <dbReference type="EMBL" id="SHI78762.1"/>
    </source>
</evidence>
<dbReference type="InterPro" id="IPR007563">
    <property type="entry name" value="DUF554"/>
</dbReference>
<keyword evidence="1" id="KW-0812">Transmembrane</keyword>
<dbReference type="EMBL" id="FQXZ01000046">
    <property type="protein sequence ID" value="SHI78762.1"/>
    <property type="molecule type" value="Genomic_DNA"/>
</dbReference>
<dbReference type="PANTHER" id="PTHR36111:SF2">
    <property type="entry name" value="INNER MEMBRANE PROTEIN"/>
    <property type="match status" value="1"/>
</dbReference>
<dbReference type="RefSeq" id="WP_073605946.1">
    <property type="nucleotide sequence ID" value="NZ_FQXZ01000046.1"/>
</dbReference>
<feature type="transmembrane region" description="Helical" evidence="1">
    <location>
        <begin position="6"/>
        <end position="23"/>
    </location>
</feature>
<feature type="transmembrane region" description="Helical" evidence="1">
    <location>
        <begin position="196"/>
        <end position="214"/>
    </location>
</feature>
<organism evidence="2 3">
    <name type="scientific">Vibrio aerogenes CECT 7868</name>
    <dbReference type="NCBI Taxonomy" id="1216006"/>
    <lineage>
        <taxon>Bacteria</taxon>
        <taxon>Pseudomonadati</taxon>
        <taxon>Pseudomonadota</taxon>
        <taxon>Gammaproteobacteria</taxon>
        <taxon>Vibrionales</taxon>
        <taxon>Vibrionaceae</taxon>
        <taxon>Vibrio</taxon>
    </lineage>
</organism>
<dbReference type="AlphaFoldDB" id="A0A1M6DZS5"/>
<feature type="transmembrane region" description="Helical" evidence="1">
    <location>
        <begin position="35"/>
        <end position="68"/>
    </location>
</feature>
<keyword evidence="1" id="KW-1133">Transmembrane helix</keyword>
<dbReference type="PANTHER" id="PTHR36111">
    <property type="entry name" value="INNER MEMBRANE PROTEIN-RELATED"/>
    <property type="match status" value="1"/>
</dbReference>
<dbReference type="Proteomes" id="UP000184608">
    <property type="component" value="Unassembled WGS sequence"/>
</dbReference>
<name>A0A1M6DZS5_9VIBR</name>
<proteinExistence type="predicted"/>
<evidence type="ECO:0000313" key="3">
    <source>
        <dbReference type="Proteomes" id="UP000184608"/>
    </source>
</evidence>
<keyword evidence="1" id="KW-0472">Membrane</keyword>
<dbReference type="Pfam" id="PF04474">
    <property type="entry name" value="DUF554"/>
    <property type="match status" value="1"/>
</dbReference>
<keyword evidence="3" id="KW-1185">Reference proteome</keyword>
<protein>
    <submittedName>
        <fullName evidence="2">Putative membrane protein YdfK</fullName>
    </submittedName>
</protein>
<feature type="transmembrane region" description="Helical" evidence="1">
    <location>
        <begin position="220"/>
        <end position="240"/>
    </location>
</feature>
<accession>A0A1M6DZS5</accession>
<gene>
    <name evidence="2" type="primary">ydfK</name>
    <name evidence="2" type="ORF">VA7868_04368</name>
</gene>
<feature type="transmembrane region" description="Helical" evidence="1">
    <location>
        <begin position="108"/>
        <end position="126"/>
    </location>
</feature>
<reference evidence="2 3" key="1">
    <citation type="submission" date="2016-11" db="EMBL/GenBank/DDBJ databases">
        <authorList>
            <person name="Jaros S."/>
            <person name="Januszkiewicz K."/>
            <person name="Wedrychowicz H."/>
        </authorList>
    </citation>
    <scope>NUCLEOTIDE SEQUENCE [LARGE SCALE GENOMIC DNA]</scope>
    <source>
        <strain evidence="2 3">CECT 7868</strain>
    </source>
</reference>